<evidence type="ECO:0000313" key="2">
    <source>
        <dbReference type="Proteomes" id="UP000095094"/>
    </source>
</evidence>
<protein>
    <submittedName>
        <fullName evidence="1">Uncharacterized protein</fullName>
    </submittedName>
</protein>
<dbReference type="EMBL" id="MIJY01000013">
    <property type="protein sequence ID" value="OEG16158.1"/>
    <property type="molecule type" value="Genomic_DNA"/>
</dbReference>
<comment type="caution">
    <text evidence="1">The sequence shown here is derived from an EMBL/GenBank/DDBJ whole genome shotgun (WGS) entry which is preliminary data.</text>
</comment>
<dbReference type="OrthoDB" id="9889026at2"/>
<organism evidence="1 2">
    <name type="scientific">Enterococcus termitis</name>
    <dbReference type="NCBI Taxonomy" id="332950"/>
    <lineage>
        <taxon>Bacteria</taxon>
        <taxon>Bacillati</taxon>
        <taxon>Bacillota</taxon>
        <taxon>Bacilli</taxon>
        <taxon>Lactobacillales</taxon>
        <taxon>Enterococcaceae</taxon>
        <taxon>Enterococcus</taxon>
    </lineage>
</organism>
<dbReference type="RefSeq" id="WP_069663367.1">
    <property type="nucleotide sequence ID" value="NZ_JBHUJJ010000001.1"/>
</dbReference>
<proteinExistence type="predicted"/>
<keyword evidence="2" id="KW-1185">Reference proteome</keyword>
<sequence>MPNITDKQYEVMKKTIGLDRRKQIVRNQYIGPNKELDELVDIGWASKHAEDYLIKKPTYFLSEQAKRYTYNRFLEEDTAHGKDD</sequence>
<evidence type="ECO:0000313" key="1">
    <source>
        <dbReference type="EMBL" id="OEG16158.1"/>
    </source>
</evidence>
<dbReference type="Proteomes" id="UP000095094">
    <property type="component" value="Unassembled WGS sequence"/>
</dbReference>
<accession>A0A1E5GU10</accession>
<dbReference type="AlphaFoldDB" id="A0A1E5GU10"/>
<reference evidence="2" key="1">
    <citation type="submission" date="2016-09" db="EMBL/GenBank/DDBJ databases">
        <authorList>
            <person name="Gulvik C.A."/>
        </authorList>
    </citation>
    <scope>NUCLEOTIDE SEQUENCE [LARGE SCALE GENOMIC DNA]</scope>
    <source>
        <strain evidence="2">LMG 8895</strain>
    </source>
</reference>
<gene>
    <name evidence="1" type="ORF">BCR25_18355</name>
</gene>
<name>A0A1E5GU10_9ENTE</name>